<dbReference type="AlphaFoldDB" id="A0AAE1RQE4"/>
<accession>A0AAE1RQE4</accession>
<protein>
    <submittedName>
        <fullName evidence="2">Uncharacterized protein</fullName>
    </submittedName>
</protein>
<keyword evidence="3" id="KW-1185">Reference proteome</keyword>
<organism evidence="2 3">
    <name type="scientific">Anisodus tanguticus</name>
    <dbReference type="NCBI Taxonomy" id="243964"/>
    <lineage>
        <taxon>Eukaryota</taxon>
        <taxon>Viridiplantae</taxon>
        <taxon>Streptophyta</taxon>
        <taxon>Embryophyta</taxon>
        <taxon>Tracheophyta</taxon>
        <taxon>Spermatophyta</taxon>
        <taxon>Magnoliopsida</taxon>
        <taxon>eudicotyledons</taxon>
        <taxon>Gunneridae</taxon>
        <taxon>Pentapetalae</taxon>
        <taxon>asterids</taxon>
        <taxon>lamiids</taxon>
        <taxon>Solanales</taxon>
        <taxon>Solanaceae</taxon>
        <taxon>Solanoideae</taxon>
        <taxon>Hyoscyameae</taxon>
        <taxon>Anisodus</taxon>
    </lineage>
</organism>
<name>A0AAE1RQE4_9SOLA</name>
<feature type="compositionally biased region" description="Low complexity" evidence="1">
    <location>
        <begin position="158"/>
        <end position="174"/>
    </location>
</feature>
<evidence type="ECO:0000256" key="1">
    <source>
        <dbReference type="SAM" id="MobiDB-lite"/>
    </source>
</evidence>
<dbReference type="EMBL" id="JAVYJV010000013">
    <property type="protein sequence ID" value="KAK4355324.1"/>
    <property type="molecule type" value="Genomic_DNA"/>
</dbReference>
<comment type="caution">
    <text evidence="2">The sequence shown here is derived from an EMBL/GenBank/DDBJ whole genome shotgun (WGS) entry which is preliminary data.</text>
</comment>
<proteinExistence type="predicted"/>
<gene>
    <name evidence="2" type="ORF">RND71_024295</name>
</gene>
<evidence type="ECO:0000313" key="2">
    <source>
        <dbReference type="EMBL" id="KAK4355324.1"/>
    </source>
</evidence>
<reference evidence="2" key="1">
    <citation type="submission" date="2023-12" db="EMBL/GenBank/DDBJ databases">
        <title>Genome assembly of Anisodus tanguticus.</title>
        <authorList>
            <person name="Wang Y.-J."/>
        </authorList>
    </citation>
    <scope>NUCLEOTIDE SEQUENCE</scope>
    <source>
        <strain evidence="2">KB-2021</strain>
        <tissue evidence="2">Leaf</tissue>
    </source>
</reference>
<dbReference type="Proteomes" id="UP001291623">
    <property type="component" value="Unassembled WGS sequence"/>
</dbReference>
<feature type="compositionally biased region" description="Gly residues" evidence="1">
    <location>
        <begin position="210"/>
        <end position="230"/>
    </location>
</feature>
<sequence length="230" mass="24141">MIWIVVALAEQGSYREGWGNEELDAKRRTLPGLDMPRILLKERGAFRNADTGGAWLSSARVVSIRRDWSFPHSPPLDPDLSDVEEDDEYYIYPQKSATKNIDAMVALGGSTTLAPTVYTNGDDDGGSGYSCDHYGSGWNDGEENYVKYGSDNGGSNYGSGENNSVNESVNGVNSTLTGEHSDGGYEYADGGNGGGDDGYASNDGGEEGGGDGNYSGDGGSSYGGGGYKSA</sequence>
<feature type="region of interest" description="Disordered" evidence="1">
    <location>
        <begin position="149"/>
        <end position="230"/>
    </location>
</feature>
<evidence type="ECO:0000313" key="3">
    <source>
        <dbReference type="Proteomes" id="UP001291623"/>
    </source>
</evidence>